<feature type="compositionally biased region" description="Low complexity" evidence="1">
    <location>
        <begin position="173"/>
        <end position="212"/>
    </location>
</feature>
<protein>
    <submittedName>
        <fullName evidence="2">Os07g0658550 protein</fullName>
    </submittedName>
</protein>
<dbReference type="InParanoid" id="A0A0P0X9N6"/>
<feature type="compositionally biased region" description="Pro residues" evidence="1">
    <location>
        <begin position="154"/>
        <end position="172"/>
    </location>
</feature>
<keyword evidence="3" id="KW-1185">Reference proteome</keyword>
<accession>A0A0P0X9N6</accession>
<reference evidence="2 3" key="3">
    <citation type="journal article" date="2013" name="Rice">
        <title>Improvement of the Oryza sativa Nipponbare reference genome using next generation sequence and optical map data.</title>
        <authorList>
            <person name="Kawahara Y."/>
            <person name="de la Bastide M."/>
            <person name="Hamilton J.P."/>
            <person name="Kanamori H."/>
            <person name="McCombie W.R."/>
            <person name="Ouyang S."/>
            <person name="Schwartz D.C."/>
            <person name="Tanaka T."/>
            <person name="Wu J."/>
            <person name="Zhou S."/>
            <person name="Childs K.L."/>
            <person name="Davidson R.M."/>
            <person name="Lin H."/>
            <person name="Quesada-Ocampo L."/>
            <person name="Vaillancourt B."/>
            <person name="Sakai H."/>
            <person name="Lee S.S."/>
            <person name="Kim J."/>
            <person name="Numa H."/>
            <person name="Itoh T."/>
            <person name="Buell C.R."/>
            <person name="Matsumoto T."/>
        </authorList>
    </citation>
    <scope>NUCLEOTIDE SEQUENCE [LARGE SCALE GENOMIC DNA]</scope>
    <source>
        <strain evidence="3">cv. Nipponbare</strain>
    </source>
</reference>
<feature type="region of interest" description="Disordered" evidence="1">
    <location>
        <begin position="129"/>
        <end position="212"/>
    </location>
</feature>
<dbReference type="Gramene" id="Os07t0658550-00">
    <property type="protein sequence ID" value="Os07t0658550-00"/>
    <property type="gene ID" value="Os07g0658550"/>
</dbReference>
<dbReference type="Proteomes" id="UP000059680">
    <property type="component" value="Chromosome 7"/>
</dbReference>
<evidence type="ECO:0000256" key="1">
    <source>
        <dbReference type="SAM" id="MobiDB-lite"/>
    </source>
</evidence>
<evidence type="ECO:0000313" key="3">
    <source>
        <dbReference type="Proteomes" id="UP000059680"/>
    </source>
</evidence>
<dbReference type="PaxDb" id="39947-A0A0P0X9N6"/>
<reference evidence="2 3" key="2">
    <citation type="journal article" date="2013" name="Plant Cell Physiol.">
        <title>Rice Annotation Project Database (RAP-DB): an integrative and interactive database for rice genomics.</title>
        <authorList>
            <person name="Sakai H."/>
            <person name="Lee S.S."/>
            <person name="Tanaka T."/>
            <person name="Numa H."/>
            <person name="Kim J."/>
            <person name="Kawahara Y."/>
            <person name="Wakimoto H."/>
            <person name="Yang C.C."/>
            <person name="Iwamoto M."/>
            <person name="Abe T."/>
            <person name="Yamada Y."/>
            <person name="Muto A."/>
            <person name="Inokuchi H."/>
            <person name="Ikemura T."/>
            <person name="Matsumoto T."/>
            <person name="Sasaki T."/>
            <person name="Itoh T."/>
        </authorList>
    </citation>
    <scope>NUCLEOTIDE SEQUENCE [LARGE SCALE GENOMIC DNA]</scope>
    <source>
        <strain evidence="3">cv. Nipponbare</strain>
    </source>
</reference>
<sequence>MRPSGAESSAPPLPIRSRARLPPPSLLSHVSAAASPPSTNLTLALAFAGWGAGRSISSPPLLPRRPRRPEILGVEVAAAEMASCSCCRRGSLLAARRRRMMRRRGAVESSEQLVDSFTHRSVVWNAAASGTSRRISSATRTPLRLRTVARSRPRPSPPPCSPAPASSPPTPCSPGRTATAPTTSWTTATTPSRPTSSSASLSTPASTASAPR</sequence>
<organism evidence="2 3">
    <name type="scientific">Oryza sativa subsp. japonica</name>
    <name type="common">Rice</name>
    <dbReference type="NCBI Taxonomy" id="39947"/>
    <lineage>
        <taxon>Eukaryota</taxon>
        <taxon>Viridiplantae</taxon>
        <taxon>Streptophyta</taxon>
        <taxon>Embryophyta</taxon>
        <taxon>Tracheophyta</taxon>
        <taxon>Spermatophyta</taxon>
        <taxon>Magnoliopsida</taxon>
        <taxon>Liliopsida</taxon>
        <taxon>Poales</taxon>
        <taxon>Poaceae</taxon>
        <taxon>BOP clade</taxon>
        <taxon>Oryzoideae</taxon>
        <taxon>Oryzeae</taxon>
        <taxon>Oryzinae</taxon>
        <taxon>Oryza</taxon>
        <taxon>Oryza sativa</taxon>
    </lineage>
</organism>
<dbReference type="AlphaFoldDB" id="A0A0P0X9N6"/>
<feature type="region of interest" description="Disordered" evidence="1">
    <location>
        <begin position="1"/>
        <end position="21"/>
    </location>
</feature>
<dbReference type="EMBL" id="AP014963">
    <property type="protein sequence ID" value="BAT03032.1"/>
    <property type="molecule type" value="Genomic_DNA"/>
</dbReference>
<reference evidence="3" key="1">
    <citation type="journal article" date="2005" name="Nature">
        <title>The map-based sequence of the rice genome.</title>
        <authorList>
            <consortium name="International rice genome sequencing project (IRGSP)"/>
            <person name="Matsumoto T."/>
            <person name="Wu J."/>
            <person name="Kanamori H."/>
            <person name="Katayose Y."/>
            <person name="Fujisawa M."/>
            <person name="Namiki N."/>
            <person name="Mizuno H."/>
            <person name="Yamamoto K."/>
            <person name="Antonio B.A."/>
            <person name="Baba T."/>
            <person name="Sakata K."/>
            <person name="Nagamura Y."/>
            <person name="Aoki H."/>
            <person name="Arikawa K."/>
            <person name="Arita K."/>
            <person name="Bito T."/>
            <person name="Chiden Y."/>
            <person name="Fujitsuka N."/>
            <person name="Fukunaka R."/>
            <person name="Hamada M."/>
            <person name="Harada C."/>
            <person name="Hayashi A."/>
            <person name="Hijishita S."/>
            <person name="Honda M."/>
            <person name="Hosokawa S."/>
            <person name="Ichikawa Y."/>
            <person name="Idonuma A."/>
            <person name="Iijima M."/>
            <person name="Ikeda M."/>
            <person name="Ikeno M."/>
            <person name="Ito K."/>
            <person name="Ito S."/>
            <person name="Ito T."/>
            <person name="Ito Y."/>
            <person name="Ito Y."/>
            <person name="Iwabuchi A."/>
            <person name="Kamiya K."/>
            <person name="Karasawa W."/>
            <person name="Kurita K."/>
            <person name="Katagiri S."/>
            <person name="Kikuta A."/>
            <person name="Kobayashi H."/>
            <person name="Kobayashi N."/>
            <person name="Machita K."/>
            <person name="Maehara T."/>
            <person name="Masukawa M."/>
            <person name="Mizubayashi T."/>
            <person name="Mukai Y."/>
            <person name="Nagasaki H."/>
            <person name="Nagata Y."/>
            <person name="Naito S."/>
            <person name="Nakashima M."/>
            <person name="Nakama Y."/>
            <person name="Nakamichi Y."/>
            <person name="Nakamura M."/>
            <person name="Meguro A."/>
            <person name="Negishi M."/>
            <person name="Ohta I."/>
            <person name="Ohta T."/>
            <person name="Okamoto M."/>
            <person name="Ono N."/>
            <person name="Saji S."/>
            <person name="Sakaguchi M."/>
            <person name="Sakai K."/>
            <person name="Shibata M."/>
            <person name="Shimokawa T."/>
            <person name="Song J."/>
            <person name="Takazaki Y."/>
            <person name="Terasawa K."/>
            <person name="Tsugane M."/>
            <person name="Tsuji K."/>
            <person name="Ueda S."/>
            <person name="Waki K."/>
            <person name="Yamagata H."/>
            <person name="Yamamoto M."/>
            <person name="Yamamoto S."/>
            <person name="Yamane H."/>
            <person name="Yoshiki S."/>
            <person name="Yoshihara R."/>
            <person name="Yukawa K."/>
            <person name="Zhong H."/>
            <person name="Yano M."/>
            <person name="Yuan Q."/>
            <person name="Ouyang S."/>
            <person name="Liu J."/>
            <person name="Jones K.M."/>
            <person name="Gansberger K."/>
            <person name="Moffat K."/>
            <person name="Hill J."/>
            <person name="Bera J."/>
            <person name="Fadrosh D."/>
            <person name="Jin S."/>
            <person name="Johri S."/>
            <person name="Kim M."/>
            <person name="Overton L."/>
            <person name="Reardon M."/>
            <person name="Tsitrin T."/>
            <person name="Vuong H."/>
            <person name="Weaver B."/>
            <person name="Ciecko A."/>
            <person name="Tallon L."/>
            <person name="Jackson J."/>
            <person name="Pai G."/>
            <person name="Aken S.V."/>
            <person name="Utterback T."/>
            <person name="Reidmuller S."/>
            <person name="Feldblyum T."/>
            <person name="Hsiao J."/>
            <person name="Zismann V."/>
            <person name="Iobst S."/>
            <person name="de Vazeille A.R."/>
            <person name="Buell C.R."/>
            <person name="Ying K."/>
            <person name="Li Y."/>
            <person name="Lu T."/>
            <person name="Huang Y."/>
            <person name="Zhao Q."/>
            <person name="Feng Q."/>
            <person name="Zhang L."/>
            <person name="Zhu J."/>
            <person name="Weng Q."/>
            <person name="Mu J."/>
            <person name="Lu Y."/>
            <person name="Fan D."/>
            <person name="Liu Y."/>
            <person name="Guan J."/>
            <person name="Zhang Y."/>
            <person name="Yu S."/>
            <person name="Liu X."/>
            <person name="Zhang Y."/>
            <person name="Hong G."/>
            <person name="Han B."/>
            <person name="Choisne N."/>
            <person name="Demange N."/>
            <person name="Orjeda G."/>
            <person name="Samain S."/>
            <person name="Cattolico L."/>
            <person name="Pelletier E."/>
            <person name="Couloux A."/>
            <person name="Segurens B."/>
            <person name="Wincker P."/>
            <person name="D'Hont A."/>
            <person name="Scarpelli C."/>
            <person name="Weissenbach J."/>
            <person name="Salanoubat M."/>
            <person name="Quetier F."/>
            <person name="Yu Y."/>
            <person name="Kim H.R."/>
            <person name="Rambo T."/>
            <person name="Currie J."/>
            <person name="Collura K."/>
            <person name="Luo M."/>
            <person name="Yang T."/>
            <person name="Ammiraju J.S.S."/>
            <person name="Engler F."/>
            <person name="Soderlund C."/>
            <person name="Wing R.A."/>
            <person name="Palmer L.E."/>
            <person name="de la Bastide M."/>
            <person name="Spiegel L."/>
            <person name="Nascimento L."/>
            <person name="Zutavern T."/>
            <person name="O'Shaughnessy A."/>
            <person name="Dike S."/>
            <person name="Dedhia N."/>
            <person name="Preston R."/>
            <person name="Balija V."/>
            <person name="McCombie W.R."/>
            <person name="Chow T."/>
            <person name="Chen H."/>
            <person name="Chung M."/>
            <person name="Chen C."/>
            <person name="Shaw J."/>
            <person name="Wu H."/>
            <person name="Hsiao K."/>
            <person name="Chao Y."/>
            <person name="Chu M."/>
            <person name="Cheng C."/>
            <person name="Hour A."/>
            <person name="Lee P."/>
            <person name="Lin S."/>
            <person name="Lin Y."/>
            <person name="Liou J."/>
            <person name="Liu S."/>
            <person name="Hsing Y."/>
            <person name="Raghuvanshi S."/>
            <person name="Mohanty A."/>
            <person name="Bharti A.K."/>
            <person name="Gaur A."/>
            <person name="Gupta V."/>
            <person name="Kumar D."/>
            <person name="Ravi V."/>
            <person name="Vij S."/>
            <person name="Kapur A."/>
            <person name="Khurana P."/>
            <person name="Khurana P."/>
            <person name="Khurana J.P."/>
            <person name="Tyagi A.K."/>
            <person name="Gaikwad K."/>
            <person name="Singh A."/>
            <person name="Dalal V."/>
            <person name="Srivastava S."/>
            <person name="Dixit A."/>
            <person name="Pal A.K."/>
            <person name="Ghazi I.A."/>
            <person name="Yadav M."/>
            <person name="Pandit A."/>
            <person name="Bhargava A."/>
            <person name="Sureshbabu K."/>
            <person name="Batra K."/>
            <person name="Sharma T.R."/>
            <person name="Mohapatra T."/>
            <person name="Singh N.K."/>
            <person name="Messing J."/>
            <person name="Nelson A.B."/>
            <person name="Fuks G."/>
            <person name="Kavchok S."/>
            <person name="Keizer G."/>
            <person name="Linton E."/>
            <person name="Llaca V."/>
            <person name="Song R."/>
            <person name="Tanyolac B."/>
            <person name="Young S."/>
            <person name="Ho-Il K."/>
            <person name="Hahn J.H."/>
            <person name="Sangsakoo G."/>
            <person name="Vanavichit A."/>
            <person name="de Mattos Luiz.A.T."/>
            <person name="Zimmer P.D."/>
            <person name="Malone G."/>
            <person name="Dellagostin O."/>
            <person name="de Oliveira A.C."/>
            <person name="Bevan M."/>
            <person name="Bancroft I."/>
            <person name="Minx P."/>
            <person name="Cordum H."/>
            <person name="Wilson R."/>
            <person name="Cheng Z."/>
            <person name="Jin W."/>
            <person name="Jiang J."/>
            <person name="Leong S.A."/>
            <person name="Iwama H."/>
            <person name="Gojobori T."/>
            <person name="Itoh T."/>
            <person name="Niimura Y."/>
            <person name="Fujii Y."/>
            <person name="Habara T."/>
            <person name="Sakai H."/>
            <person name="Sato Y."/>
            <person name="Wilson G."/>
            <person name="Kumar K."/>
            <person name="McCouch S."/>
            <person name="Juretic N."/>
            <person name="Hoen D."/>
            <person name="Wright S."/>
            <person name="Bruskiewich R."/>
            <person name="Bureau T."/>
            <person name="Miyao A."/>
            <person name="Hirochika H."/>
            <person name="Nishikawa T."/>
            <person name="Kadowaki K."/>
            <person name="Sugiura M."/>
            <person name="Burr B."/>
            <person name="Sasaki T."/>
        </authorList>
    </citation>
    <scope>NUCLEOTIDE SEQUENCE [LARGE SCALE GENOMIC DNA]</scope>
    <source>
        <strain evidence="3">cv. Nipponbare</strain>
    </source>
</reference>
<feature type="compositionally biased region" description="Polar residues" evidence="1">
    <location>
        <begin position="129"/>
        <end position="140"/>
    </location>
</feature>
<proteinExistence type="predicted"/>
<evidence type="ECO:0000313" key="2">
    <source>
        <dbReference type="EMBL" id="BAT03032.1"/>
    </source>
</evidence>
<name>A0A0P0X9N6_ORYSJ</name>
<gene>
    <name evidence="2" type="ordered locus">Os07g0658550</name>
    <name evidence="2" type="ORF">OSNPB_070658550</name>
</gene>